<evidence type="ECO:0008006" key="5">
    <source>
        <dbReference type="Google" id="ProtNLM"/>
    </source>
</evidence>
<organism evidence="3 4">
    <name type="scientific">Lyngbya confervoides BDU141951</name>
    <dbReference type="NCBI Taxonomy" id="1574623"/>
    <lineage>
        <taxon>Bacteria</taxon>
        <taxon>Bacillati</taxon>
        <taxon>Cyanobacteriota</taxon>
        <taxon>Cyanophyceae</taxon>
        <taxon>Oscillatoriophycideae</taxon>
        <taxon>Oscillatoriales</taxon>
        <taxon>Microcoleaceae</taxon>
        <taxon>Lyngbya</taxon>
    </lineage>
</organism>
<dbReference type="RefSeq" id="WP_166279602.1">
    <property type="nucleotide sequence ID" value="NZ_JTHE03000015.1"/>
</dbReference>
<evidence type="ECO:0000313" key="3">
    <source>
        <dbReference type="EMBL" id="MCM1981692.1"/>
    </source>
</evidence>
<dbReference type="Proteomes" id="UP000031561">
    <property type="component" value="Unassembled WGS sequence"/>
</dbReference>
<feature type="signal peptide" evidence="2">
    <location>
        <begin position="1"/>
        <end position="33"/>
    </location>
</feature>
<accession>A0ABD4SYZ0</accession>
<feature type="compositionally biased region" description="Polar residues" evidence="1">
    <location>
        <begin position="36"/>
        <end position="50"/>
    </location>
</feature>
<feature type="region of interest" description="Disordered" evidence="1">
    <location>
        <begin position="34"/>
        <end position="116"/>
    </location>
</feature>
<evidence type="ECO:0000256" key="1">
    <source>
        <dbReference type="SAM" id="MobiDB-lite"/>
    </source>
</evidence>
<sequence>MTTLNTFLRALKLMAIAFAFSIFIMANATPAFAFGSSKTSPQEGEASLNQIREKSEQVSDSQPRSLKEVQSVAKGGLNGVQGSADKEKMIQPEDAPEASTVRDDIESGIKSILGQD</sequence>
<gene>
    <name evidence="3" type="ORF">QQ91_0002450</name>
</gene>
<dbReference type="EMBL" id="JTHE03000015">
    <property type="protein sequence ID" value="MCM1981692.1"/>
    <property type="molecule type" value="Genomic_DNA"/>
</dbReference>
<dbReference type="AlphaFoldDB" id="A0ABD4SYZ0"/>
<feature type="chain" id="PRO_5044825924" description="Low temperature-induced protein" evidence="2">
    <location>
        <begin position="34"/>
        <end position="116"/>
    </location>
</feature>
<protein>
    <recommendedName>
        <fullName evidence="5">Low temperature-induced protein</fullName>
    </recommendedName>
</protein>
<name>A0ABD4SYZ0_9CYAN</name>
<evidence type="ECO:0000313" key="4">
    <source>
        <dbReference type="Proteomes" id="UP000031561"/>
    </source>
</evidence>
<reference evidence="3 4" key="1">
    <citation type="journal article" date="2015" name="Genome Announc.">
        <title>Draft Genome Sequence of Filamentous Marine Cyanobacterium Lyngbya confervoides Strain BDU141951.</title>
        <authorList>
            <person name="Chandrababunaidu M.M."/>
            <person name="Sen D."/>
            <person name="Tripathy S."/>
        </authorList>
    </citation>
    <scope>NUCLEOTIDE SEQUENCE [LARGE SCALE GENOMIC DNA]</scope>
    <source>
        <strain evidence="3 4">BDU141951</strain>
    </source>
</reference>
<comment type="caution">
    <text evidence="3">The sequence shown here is derived from an EMBL/GenBank/DDBJ whole genome shotgun (WGS) entry which is preliminary data.</text>
</comment>
<proteinExistence type="predicted"/>
<evidence type="ECO:0000256" key="2">
    <source>
        <dbReference type="SAM" id="SignalP"/>
    </source>
</evidence>
<keyword evidence="2" id="KW-0732">Signal</keyword>
<keyword evidence="4" id="KW-1185">Reference proteome</keyword>